<organism evidence="2 3">
    <name type="scientific">Acinetobacter baylyi</name>
    <dbReference type="NCBI Taxonomy" id="202950"/>
    <lineage>
        <taxon>Bacteria</taxon>
        <taxon>Pseudomonadati</taxon>
        <taxon>Pseudomonadota</taxon>
        <taxon>Gammaproteobacteria</taxon>
        <taxon>Moraxellales</taxon>
        <taxon>Moraxellaceae</taxon>
        <taxon>Acinetobacter</taxon>
    </lineage>
</organism>
<evidence type="ECO:0000313" key="2">
    <source>
        <dbReference type="EMBL" id="MDQ1208457.1"/>
    </source>
</evidence>
<gene>
    <name evidence="2" type="ORF">QE380_001380</name>
</gene>
<feature type="chain" id="PRO_5046314088" evidence="1">
    <location>
        <begin position="38"/>
        <end position="214"/>
    </location>
</feature>
<proteinExistence type="predicted"/>
<dbReference type="RefSeq" id="WP_307002980.1">
    <property type="nucleotide sequence ID" value="NZ_JAUTBK010000002.1"/>
</dbReference>
<sequence length="214" mass="25222">MIIAEKNNQKHLLCLRRIKHLKFLPFSCLLLSLGVHAAANTHTTWYRYYDQRGIANISSSVTPAHIRYGYESLDQNMQVIARTPAYNTHQDLKQASQREVQARQKEYDLKLKRAYGNSKTASIKRDEILGNINKQMIFQQQQLKQQQNERIIFKNQENQYLRQGQRVPQAISAHLTQNELQIDASKETLRDLQNHYRTTQIQYTNIIERLKKIE</sequence>
<dbReference type="EMBL" id="JAUTBK010000002">
    <property type="protein sequence ID" value="MDQ1208457.1"/>
    <property type="molecule type" value="Genomic_DNA"/>
</dbReference>
<evidence type="ECO:0000313" key="3">
    <source>
        <dbReference type="Proteomes" id="UP001233360"/>
    </source>
</evidence>
<protein>
    <submittedName>
        <fullName evidence="2">Uncharacterized protein</fullName>
    </submittedName>
</protein>
<dbReference type="Proteomes" id="UP001233360">
    <property type="component" value="Unassembled WGS sequence"/>
</dbReference>
<accession>A0ABU0UV74</accession>
<keyword evidence="1" id="KW-0732">Signal</keyword>
<evidence type="ECO:0000256" key="1">
    <source>
        <dbReference type="SAM" id="SignalP"/>
    </source>
</evidence>
<comment type="caution">
    <text evidence="2">The sequence shown here is derived from an EMBL/GenBank/DDBJ whole genome shotgun (WGS) entry which is preliminary data.</text>
</comment>
<reference evidence="2 3" key="1">
    <citation type="submission" date="2023-07" db="EMBL/GenBank/DDBJ databases">
        <title>Functional and genomic diversity of the sorghum phyllosphere microbiome.</title>
        <authorList>
            <person name="Shade A."/>
        </authorList>
    </citation>
    <scope>NUCLEOTIDE SEQUENCE [LARGE SCALE GENOMIC DNA]</scope>
    <source>
        <strain evidence="2 3">SORGH_AS_0887</strain>
    </source>
</reference>
<name>A0ABU0UV74_ACIBI</name>
<keyword evidence="3" id="KW-1185">Reference proteome</keyword>
<feature type="signal peptide" evidence="1">
    <location>
        <begin position="1"/>
        <end position="37"/>
    </location>
</feature>